<dbReference type="GO" id="GO:0005886">
    <property type="term" value="C:plasma membrane"/>
    <property type="evidence" value="ECO:0007669"/>
    <property type="project" value="UniProtKB-SubCell"/>
</dbReference>
<dbReference type="Proteomes" id="UP000694400">
    <property type="component" value="Chromosome 30"/>
</dbReference>
<dbReference type="GO" id="GO:0030246">
    <property type="term" value="F:carbohydrate binding"/>
    <property type="evidence" value="ECO:0007669"/>
    <property type="project" value="UniProtKB-KW"/>
</dbReference>
<dbReference type="Ensembl" id="ENSAPLT00020004602.1">
    <property type="protein sequence ID" value="ENSAPLP00020004268.1"/>
    <property type="gene ID" value="ENSAPLG00020003145.1"/>
</dbReference>
<dbReference type="Gene3D" id="3.10.100.10">
    <property type="entry name" value="Mannose-Binding Protein A, subunit A"/>
    <property type="match status" value="1"/>
</dbReference>
<reference evidence="5" key="2">
    <citation type="submission" date="2025-08" db="UniProtKB">
        <authorList>
            <consortium name="Ensembl"/>
        </authorList>
    </citation>
    <scope>IDENTIFICATION</scope>
</reference>
<feature type="signal peptide" evidence="3">
    <location>
        <begin position="1"/>
        <end position="23"/>
    </location>
</feature>
<dbReference type="AlphaFoldDB" id="A0A8B9SH52"/>
<feature type="domain" description="C-type lectin" evidence="4">
    <location>
        <begin position="78"/>
        <end position="174"/>
    </location>
</feature>
<evidence type="ECO:0000256" key="1">
    <source>
        <dbReference type="ARBA" id="ARBA00004401"/>
    </source>
</evidence>
<evidence type="ECO:0000313" key="5">
    <source>
        <dbReference type="Ensembl" id="ENSAPLP00020004268.1"/>
    </source>
</evidence>
<evidence type="ECO:0000256" key="2">
    <source>
        <dbReference type="ARBA" id="ARBA00022734"/>
    </source>
</evidence>
<dbReference type="InterPro" id="IPR033992">
    <property type="entry name" value="NKR-like_CTLD"/>
</dbReference>
<dbReference type="InterPro" id="IPR050828">
    <property type="entry name" value="C-type_lectin/matrix_domain"/>
</dbReference>
<dbReference type="PANTHER" id="PTHR45710">
    <property type="entry name" value="C-TYPE LECTIN DOMAIN-CONTAINING PROTEIN 180"/>
    <property type="match status" value="1"/>
</dbReference>
<accession>A0A8B9SH52</accession>
<reference evidence="5" key="1">
    <citation type="submission" date="2019-08" db="EMBL/GenBank/DDBJ databases">
        <title>Three high-quality genomes provides insights into domestication of ducks.</title>
        <authorList>
            <person name="Hou Z.C."/>
            <person name="Zhu F."/>
            <person name="Yin Z.T."/>
            <person name="Zhang F."/>
        </authorList>
    </citation>
    <scope>NUCLEOTIDE SEQUENCE [LARGE SCALE GENOMIC DNA]</scope>
</reference>
<evidence type="ECO:0000256" key="3">
    <source>
        <dbReference type="SAM" id="SignalP"/>
    </source>
</evidence>
<evidence type="ECO:0000259" key="4">
    <source>
        <dbReference type="PROSITE" id="PS50041"/>
    </source>
</evidence>
<dbReference type="PROSITE" id="PS50041">
    <property type="entry name" value="C_TYPE_LECTIN_2"/>
    <property type="match status" value="1"/>
</dbReference>
<dbReference type="PANTHER" id="PTHR45710:SF35">
    <property type="entry name" value="C-TYPE LECTIN DOMAIN FAMILY 2 MEMBER D"/>
    <property type="match status" value="1"/>
</dbReference>
<dbReference type="CDD" id="cd03593">
    <property type="entry name" value="CLECT_NK_receptors_like"/>
    <property type="match status" value="1"/>
</dbReference>
<organism evidence="5 6">
    <name type="scientific">Anas platyrhynchos</name>
    <name type="common">Mallard</name>
    <name type="synonym">Anas boschas</name>
    <dbReference type="NCBI Taxonomy" id="8839"/>
    <lineage>
        <taxon>Eukaryota</taxon>
        <taxon>Metazoa</taxon>
        <taxon>Chordata</taxon>
        <taxon>Craniata</taxon>
        <taxon>Vertebrata</taxon>
        <taxon>Euteleostomi</taxon>
        <taxon>Archelosauria</taxon>
        <taxon>Archosauria</taxon>
        <taxon>Dinosauria</taxon>
        <taxon>Saurischia</taxon>
        <taxon>Theropoda</taxon>
        <taxon>Coelurosauria</taxon>
        <taxon>Aves</taxon>
        <taxon>Neognathae</taxon>
        <taxon>Galloanserae</taxon>
        <taxon>Anseriformes</taxon>
        <taxon>Anatidae</taxon>
        <taxon>Anatinae</taxon>
        <taxon>Anas</taxon>
    </lineage>
</organism>
<protein>
    <recommendedName>
        <fullName evidence="4">C-type lectin domain-containing protein</fullName>
    </recommendedName>
</protein>
<dbReference type="SMART" id="SM00034">
    <property type="entry name" value="CLECT"/>
    <property type="match status" value="1"/>
</dbReference>
<comment type="subcellular location">
    <subcellularLocation>
        <location evidence="1">Cell membrane</location>
        <topology evidence="1">Single-pass type II membrane protein</topology>
    </subcellularLocation>
</comment>
<dbReference type="InterPro" id="IPR001304">
    <property type="entry name" value="C-type_lectin-like"/>
</dbReference>
<reference evidence="5" key="3">
    <citation type="submission" date="2025-09" db="UniProtKB">
        <authorList>
            <consortium name="Ensembl"/>
        </authorList>
    </citation>
    <scope>IDENTIFICATION</scope>
</reference>
<dbReference type="InterPro" id="IPR016187">
    <property type="entry name" value="CTDL_fold"/>
</dbReference>
<keyword evidence="3" id="KW-0732">Signal</keyword>
<evidence type="ECO:0000313" key="6">
    <source>
        <dbReference type="Proteomes" id="UP000694400"/>
    </source>
</evidence>
<keyword evidence="2" id="KW-0430">Lectin</keyword>
<sequence>ICTILFDLPLISPFLFFLTTSFCDWRPQLQVGGKKKGGLGACIQPCCCPFFAPANRWISLSLGLSQRPCSCPPSWIGFEGKCFYFSDGEKNQTLSQADCHARGANLAVIQSKKELDFMMRYKGSHDHWIGLSRQNPRQRWEWDDGTEFDSSLFPIGGGEDFAFLNNQRVTSVFCLLLRSSLASAKRSCISNSSALHFCLVFISA</sequence>
<proteinExistence type="predicted"/>
<name>A0A8B9SH52_ANAPL</name>
<dbReference type="InterPro" id="IPR016186">
    <property type="entry name" value="C-type_lectin-like/link_sf"/>
</dbReference>
<dbReference type="Pfam" id="PF00059">
    <property type="entry name" value="Lectin_C"/>
    <property type="match status" value="1"/>
</dbReference>
<feature type="chain" id="PRO_5034281675" description="C-type lectin domain-containing protein" evidence="3">
    <location>
        <begin position="24"/>
        <end position="204"/>
    </location>
</feature>
<dbReference type="SUPFAM" id="SSF56436">
    <property type="entry name" value="C-type lectin-like"/>
    <property type="match status" value="1"/>
</dbReference>